<dbReference type="SUPFAM" id="SSF56266">
    <property type="entry name" value="DmpA/ArgJ-like"/>
    <property type="match status" value="1"/>
</dbReference>
<dbReference type="FunFam" id="3.60.70.12:FF:000001">
    <property type="entry name" value="Arginine biosynthesis bifunctional protein ArgJ, chloroplastic"/>
    <property type="match status" value="1"/>
</dbReference>
<keyword evidence="6 8" id="KW-0068">Autocatalytic cleavage</keyword>
<evidence type="ECO:0000256" key="6">
    <source>
        <dbReference type="ARBA" id="ARBA00022813"/>
    </source>
</evidence>
<feature type="chain" id="PRO_5023407972" description="Arginine biosynthesis bifunctional protein ArgJ alpha chain" evidence="8">
    <location>
        <begin position="1"/>
        <end position="188"/>
    </location>
</feature>
<dbReference type="Proteomes" id="UP000242502">
    <property type="component" value="Unassembled WGS sequence"/>
</dbReference>
<dbReference type="AlphaFoldDB" id="A0A1D2QTL0"/>
<dbReference type="NCBIfam" id="NF003802">
    <property type="entry name" value="PRK05388.1"/>
    <property type="match status" value="1"/>
</dbReference>
<dbReference type="PANTHER" id="PTHR23100:SF0">
    <property type="entry name" value="ARGININE BIOSYNTHESIS BIFUNCTIONAL PROTEIN ARGJ, MITOCHONDRIAL"/>
    <property type="match status" value="1"/>
</dbReference>
<comment type="caution">
    <text evidence="8">Lacks conserved residue(s) required for the propagation of feature annotation.</text>
</comment>
<keyword evidence="4 8" id="KW-0028">Amino-acid biosynthesis</keyword>
<proteinExistence type="inferred from homology"/>
<feature type="binding site" evidence="8">
    <location>
        <position position="399"/>
    </location>
    <ligand>
        <name>substrate</name>
    </ligand>
</feature>
<comment type="catalytic activity">
    <reaction evidence="8">
        <text>L-glutamate + acetyl-CoA = N-acetyl-L-glutamate + CoA + H(+)</text>
        <dbReference type="Rhea" id="RHEA:24292"/>
        <dbReference type="ChEBI" id="CHEBI:15378"/>
        <dbReference type="ChEBI" id="CHEBI:29985"/>
        <dbReference type="ChEBI" id="CHEBI:44337"/>
        <dbReference type="ChEBI" id="CHEBI:57287"/>
        <dbReference type="ChEBI" id="CHEBI:57288"/>
        <dbReference type="EC" id="2.3.1.1"/>
    </reaction>
</comment>
<evidence type="ECO:0000256" key="7">
    <source>
        <dbReference type="ARBA" id="ARBA00023315"/>
    </source>
</evidence>
<evidence type="ECO:0000313" key="10">
    <source>
        <dbReference type="Proteomes" id="UP000242502"/>
    </source>
</evidence>
<reference evidence="9 10" key="1">
    <citation type="journal article" date="2016" name="Appl. Environ. Microbiol.">
        <title>Lack of Overt Genome Reduction in the Bryostatin-Producing Bryozoan Symbiont "Candidatus Endobugula sertula".</title>
        <authorList>
            <person name="Miller I.J."/>
            <person name="Vanee N."/>
            <person name="Fong S.S."/>
            <person name="Lim-Fong G.E."/>
            <person name="Kwan J.C."/>
        </authorList>
    </citation>
    <scope>NUCLEOTIDE SEQUENCE [LARGE SCALE GENOMIC DNA]</scope>
    <source>
        <strain evidence="9">AB1-4</strain>
    </source>
</reference>
<comment type="pathway">
    <text evidence="8">Amino-acid biosynthesis; L-arginine biosynthesis; N(2)-acetyl-L-ornithine from L-glutamate: step 1/4.</text>
</comment>
<feature type="site" description="Involved in the stabilization of negative charge on the oxyanion by the formation of the oxyanion hole" evidence="8">
    <location>
        <position position="116"/>
    </location>
</feature>
<dbReference type="Gene3D" id="3.10.20.340">
    <property type="entry name" value="ArgJ beta chain, C-terminal domain"/>
    <property type="match status" value="1"/>
</dbReference>
<dbReference type="InterPro" id="IPR002813">
    <property type="entry name" value="Arg_biosynth_ArgJ"/>
</dbReference>
<dbReference type="NCBIfam" id="TIGR00120">
    <property type="entry name" value="ArgJ"/>
    <property type="match status" value="1"/>
</dbReference>
<keyword evidence="5 8" id="KW-0808">Transferase</keyword>
<dbReference type="GO" id="GO:0004358">
    <property type="term" value="F:L-glutamate N-acetyltransferase activity, acting on acetyl-L-ornithine as donor"/>
    <property type="evidence" value="ECO:0007669"/>
    <property type="project" value="UniProtKB-UniRule"/>
</dbReference>
<name>A0A1D2QTL0_9GAMM</name>
<dbReference type="HAMAP" id="MF_01106">
    <property type="entry name" value="ArgJ"/>
    <property type="match status" value="1"/>
</dbReference>
<comment type="subunit">
    <text evidence="2 8">Heterotetramer of two alpha and two beta chains.</text>
</comment>
<comment type="subcellular location">
    <subcellularLocation>
        <location evidence="8">Cytoplasm</location>
    </subcellularLocation>
</comment>
<organism evidence="9 10">
    <name type="scientific">Candidatus Endobugula sertula</name>
    <name type="common">Bugula neritina bacterial symbiont</name>
    <dbReference type="NCBI Taxonomy" id="62101"/>
    <lineage>
        <taxon>Bacteria</taxon>
        <taxon>Pseudomonadati</taxon>
        <taxon>Pseudomonadota</taxon>
        <taxon>Gammaproteobacteria</taxon>
        <taxon>Cellvibrionales</taxon>
        <taxon>Cellvibrionaceae</taxon>
        <taxon>Candidatus Endobugula</taxon>
    </lineage>
</organism>
<dbReference type="CDD" id="cd02152">
    <property type="entry name" value="OAT"/>
    <property type="match status" value="1"/>
</dbReference>
<dbReference type="EMBL" id="MDLC01000003">
    <property type="protein sequence ID" value="ODS24917.1"/>
    <property type="molecule type" value="Genomic_DNA"/>
</dbReference>
<keyword evidence="8" id="KW-0963">Cytoplasm</keyword>
<comment type="pathway">
    <text evidence="8">Amino-acid biosynthesis; L-arginine biosynthesis; L-ornithine and N-acetyl-L-glutamate from L-glutamate and N(2)-acetyl-L-ornithine (cyclic): step 1/1.</text>
</comment>
<comment type="caution">
    <text evidence="9">The sequence shown here is derived from an EMBL/GenBank/DDBJ whole genome shotgun (WGS) entry which is preliminary data.</text>
</comment>
<evidence type="ECO:0000256" key="2">
    <source>
        <dbReference type="ARBA" id="ARBA00011475"/>
    </source>
</evidence>
<feature type="site" description="Cleavage; by autolysis" evidence="8">
    <location>
        <begin position="188"/>
        <end position="189"/>
    </location>
</feature>
<evidence type="ECO:0000256" key="3">
    <source>
        <dbReference type="ARBA" id="ARBA00022571"/>
    </source>
</evidence>
<dbReference type="InterPro" id="IPR042195">
    <property type="entry name" value="ArgJ_beta_C"/>
</dbReference>
<dbReference type="GO" id="GO:0004042">
    <property type="term" value="F:L-glutamate N-acetyltransferase activity"/>
    <property type="evidence" value="ECO:0007669"/>
    <property type="project" value="UniProtKB-UniRule"/>
</dbReference>
<keyword evidence="7 8" id="KW-0012">Acyltransferase</keyword>
<evidence type="ECO:0000256" key="4">
    <source>
        <dbReference type="ARBA" id="ARBA00022605"/>
    </source>
</evidence>
<dbReference type="PANTHER" id="PTHR23100">
    <property type="entry name" value="ARGININE BIOSYNTHESIS BIFUNCTIONAL PROTEIN ARGJ"/>
    <property type="match status" value="1"/>
</dbReference>
<dbReference type="UniPathway" id="UPA00068">
    <property type="reaction ID" value="UER00106"/>
</dbReference>
<feature type="binding site" evidence="8">
    <location>
        <position position="275"/>
    </location>
    <ligand>
        <name>substrate</name>
    </ligand>
</feature>
<feature type="site" description="Involved in the stabilization of negative charge on the oxyanion by the formation of the oxyanion hole" evidence="8">
    <location>
        <position position="115"/>
    </location>
</feature>
<comment type="similarity">
    <text evidence="1 8">Belongs to the ArgJ family.</text>
</comment>
<keyword evidence="8" id="KW-0511">Multifunctional enzyme</keyword>
<dbReference type="GO" id="GO:0005737">
    <property type="term" value="C:cytoplasm"/>
    <property type="evidence" value="ECO:0007669"/>
    <property type="project" value="UniProtKB-SubCell"/>
</dbReference>
<accession>A0A1D2QTL0</accession>
<feature type="chain" id="PRO_5023407973" description="Arginine biosynthesis bifunctional protein ArgJ beta chain" evidence="8">
    <location>
        <begin position="189"/>
        <end position="404"/>
    </location>
</feature>
<feature type="binding site" evidence="8">
    <location>
        <position position="178"/>
    </location>
    <ligand>
        <name>substrate</name>
    </ligand>
</feature>
<dbReference type="Gene3D" id="3.60.70.12">
    <property type="entry name" value="L-amino peptidase D-ALA esterase/amidase"/>
    <property type="match status" value="1"/>
</dbReference>
<evidence type="ECO:0000256" key="5">
    <source>
        <dbReference type="ARBA" id="ARBA00022679"/>
    </source>
</evidence>
<gene>
    <name evidence="8" type="primary">argJ</name>
    <name evidence="9" type="ORF">AB835_01240</name>
</gene>
<evidence type="ECO:0000256" key="8">
    <source>
        <dbReference type="HAMAP-Rule" id="MF_01106"/>
    </source>
</evidence>
<comment type="function">
    <text evidence="8">Catalyzes two activities which are involved in the cyclic version of arginine biosynthesis: the synthesis of N-acetylglutamate from glutamate and acetyl-CoA as the acetyl donor, and of ornithine by transacetylation between N(2)-acetylornithine and glutamate.</text>
</comment>
<feature type="binding site" evidence="8">
    <location>
        <position position="152"/>
    </location>
    <ligand>
        <name>substrate</name>
    </ligand>
</feature>
<dbReference type="STRING" id="62101.AB835_01240"/>
<dbReference type="Pfam" id="PF01960">
    <property type="entry name" value="ArgJ"/>
    <property type="match status" value="1"/>
</dbReference>
<keyword evidence="3 8" id="KW-0055">Arginine biosynthesis</keyword>
<feature type="active site" description="Nucleophile" evidence="8">
    <location>
        <position position="189"/>
    </location>
</feature>
<dbReference type="GO" id="GO:0006592">
    <property type="term" value="P:ornithine biosynthetic process"/>
    <property type="evidence" value="ECO:0007669"/>
    <property type="project" value="TreeGrafter"/>
</dbReference>
<dbReference type="GO" id="GO:0006526">
    <property type="term" value="P:L-arginine biosynthetic process"/>
    <property type="evidence" value="ECO:0007669"/>
    <property type="project" value="UniProtKB-UniRule"/>
</dbReference>
<evidence type="ECO:0000313" key="9">
    <source>
        <dbReference type="EMBL" id="ODS24917.1"/>
    </source>
</evidence>
<dbReference type="EC" id="2.3.1.1" evidence="8"/>
<evidence type="ECO:0000256" key="1">
    <source>
        <dbReference type="ARBA" id="ARBA00006774"/>
    </source>
</evidence>
<sequence>MAVGILNFPTMPIIDGVQLNAISAGIKNNKCHDLVLIALPDSAKTAGVFTQNAFCAAPVVVCKSHLSYQSRYLIINSGNANACTGEQGLRSAISCCEALAQSTNVNTTQVLPFSTGVIGDPLPVEKITAAIPELLSGLSEDHWQLAAKGMMTTDTRPKGATASFDYCGETFVVNGICKGAGMIKPNMATMLGFVVSNANISQSLLEQLSRDAVNQSFNRITIDGDTSTNDSCMLMTTCTTSQIIDNVNEPLYTLFKDAVTSVYQTLAQAIIRDGEGATKFVTLQIEEGANANECLQVAYAIAHSPLVKTALFASDPNWGRIAAAIGYAGIQQLNVDLIRVYLNDTLIIENGGRSASYTEAAGQAAMDQAEILLRVCLGRGDQQEVLWTTDLSHEYVTINAEYRN</sequence>
<dbReference type="EC" id="2.3.1.35" evidence="8"/>
<feature type="binding site" evidence="8">
    <location>
        <position position="189"/>
    </location>
    <ligand>
        <name>substrate</name>
    </ligand>
</feature>
<dbReference type="InterPro" id="IPR016117">
    <property type="entry name" value="ArgJ-like_dom_sf"/>
</dbReference>
<comment type="catalytic activity">
    <reaction evidence="8">
        <text>N(2)-acetyl-L-ornithine + L-glutamate = N-acetyl-L-glutamate + L-ornithine</text>
        <dbReference type="Rhea" id="RHEA:15349"/>
        <dbReference type="ChEBI" id="CHEBI:29985"/>
        <dbReference type="ChEBI" id="CHEBI:44337"/>
        <dbReference type="ChEBI" id="CHEBI:46911"/>
        <dbReference type="ChEBI" id="CHEBI:57805"/>
        <dbReference type="EC" id="2.3.1.35"/>
    </reaction>
</comment>
<protein>
    <recommendedName>
        <fullName evidence="8">Arginine biosynthesis bifunctional protein ArgJ</fullName>
    </recommendedName>
    <domain>
        <recommendedName>
            <fullName evidence="8">Glutamate N-acetyltransferase</fullName>
            <ecNumber evidence="8">2.3.1.35</ecNumber>
        </recommendedName>
        <alternativeName>
            <fullName evidence="8">Ornithine acetyltransferase</fullName>
            <shortName evidence="8">OATase</shortName>
        </alternativeName>
        <alternativeName>
            <fullName evidence="8">Ornithine transacetylase</fullName>
        </alternativeName>
    </domain>
    <domain>
        <recommendedName>
            <fullName evidence="8">Amino-acid acetyltransferase</fullName>
            <ecNumber evidence="8">2.3.1.1</ecNumber>
        </recommendedName>
        <alternativeName>
            <fullName evidence="8">N-acetylglutamate synthase</fullName>
            <shortName evidence="8">AGSase</shortName>
        </alternativeName>
    </domain>
    <component>
        <recommendedName>
            <fullName evidence="8">Arginine biosynthesis bifunctional protein ArgJ alpha chain</fullName>
        </recommendedName>
    </component>
    <component>
        <recommendedName>
            <fullName evidence="8">Arginine biosynthesis bifunctional protein ArgJ beta chain</fullName>
        </recommendedName>
    </component>
</protein>